<accession>A0ABQ5JMX5</accession>
<protein>
    <submittedName>
        <fullName evidence="1">Uncharacterized protein</fullName>
    </submittedName>
</protein>
<organism evidence="1 2">
    <name type="scientific">Furfurilactobacillus curtus</name>
    <dbReference type="NCBI Taxonomy" id="1746200"/>
    <lineage>
        <taxon>Bacteria</taxon>
        <taxon>Bacillati</taxon>
        <taxon>Bacillota</taxon>
        <taxon>Bacilli</taxon>
        <taxon>Lactobacillales</taxon>
        <taxon>Lactobacillaceae</taxon>
        <taxon>Furfurilactobacillus</taxon>
    </lineage>
</organism>
<sequence length="111" mass="12675">MSETIPENMNEVRLRVQTLNEQRGDQAPITEADVMTAAVHDTLQYWVDYLLDGHYDEVTWVDQDLVVTDVMGKPVGRVSPMSATFANDYRQSPEGTMFRLENEANKIIAQR</sequence>
<evidence type="ECO:0000313" key="2">
    <source>
        <dbReference type="Proteomes" id="UP001628078"/>
    </source>
</evidence>
<dbReference type="EMBL" id="BQXO01000002">
    <property type="protein sequence ID" value="GKT05638.1"/>
    <property type="molecule type" value="Genomic_DNA"/>
</dbReference>
<evidence type="ECO:0000313" key="1">
    <source>
        <dbReference type="EMBL" id="GKT05638.1"/>
    </source>
</evidence>
<gene>
    <name evidence="1" type="ORF">JCM31185_09260</name>
</gene>
<name>A0ABQ5JMX5_9LACO</name>
<proteinExistence type="predicted"/>
<keyword evidence="2" id="KW-1185">Reference proteome</keyword>
<dbReference type="Proteomes" id="UP001628078">
    <property type="component" value="Unassembled WGS sequence"/>
</dbReference>
<dbReference type="RefSeq" id="WP_407883041.1">
    <property type="nucleotide sequence ID" value="NZ_BQXO01000002.1"/>
</dbReference>
<comment type="caution">
    <text evidence="1">The sequence shown here is derived from an EMBL/GenBank/DDBJ whole genome shotgun (WGS) entry which is preliminary data.</text>
</comment>
<reference evidence="1 2" key="1">
    <citation type="submission" date="2022-03" db="EMBL/GenBank/DDBJ databases">
        <title>Draft genome sequence of Furfurilactobacillus curtus JCM 31185.</title>
        <authorList>
            <person name="Suzuki S."/>
            <person name="Endo A."/>
            <person name="Kajikawa A."/>
        </authorList>
    </citation>
    <scope>NUCLEOTIDE SEQUENCE [LARGE SCALE GENOMIC DNA]</scope>
    <source>
        <strain evidence="1 2">JCM 31185</strain>
    </source>
</reference>